<keyword evidence="1" id="KW-0812">Transmembrane</keyword>
<keyword evidence="1" id="KW-1133">Transmembrane helix</keyword>
<evidence type="ECO:0000313" key="3">
    <source>
        <dbReference type="Proteomes" id="UP000318053"/>
    </source>
</evidence>
<keyword evidence="3" id="KW-1185">Reference proteome</keyword>
<organism evidence="2 3">
    <name type="scientific">Allorhodopirellula solitaria</name>
    <dbReference type="NCBI Taxonomy" id="2527987"/>
    <lineage>
        <taxon>Bacteria</taxon>
        <taxon>Pseudomonadati</taxon>
        <taxon>Planctomycetota</taxon>
        <taxon>Planctomycetia</taxon>
        <taxon>Pirellulales</taxon>
        <taxon>Pirellulaceae</taxon>
        <taxon>Allorhodopirellula</taxon>
    </lineage>
</organism>
<evidence type="ECO:0000313" key="2">
    <source>
        <dbReference type="EMBL" id="TWT66360.1"/>
    </source>
</evidence>
<name>A0A5C5XTU7_9BACT</name>
<proteinExistence type="predicted"/>
<feature type="transmembrane region" description="Helical" evidence="1">
    <location>
        <begin position="16"/>
        <end position="35"/>
    </location>
</feature>
<keyword evidence="1" id="KW-0472">Membrane</keyword>
<sequence>MADAPISPSRRSETSYLALALLPLLIVGGLLLYGFSQQWFARHTVEAELANLHADGKPMNVATQLAERVHDSSLNKDTQWKDLDAAVSFMQYKYDEAFRLLEETDGLVPASEPWPAAQLAKDYHEEAVPLIDRMRELLAETHAEQGSSPTWLTVPVYGNGNWSGDNLLEQEFRYAYHEGDSAYAAELLELSVAAGKAAMGIENVAPPYELIHRSLEHDFWQADDLRRLRRLLSGHVDREVLWRQYLDNKLALFLDKIETLNESDHYDRRNSPNILPFGIASTEIARNLRMYSAYDRLQGAGTRQHVMAARAVSDRQEKDLARAAVAGLSSIPLATSSAITDFYFMDNRAEHLARDEMEQRRTVTAVAIKQFQLQEGRWPRSLAELTQVGLASSDWKMVDGFDFGYQVDPGGQIARVWRFETRYDYDEPDMFSENFHFPAHPPSELHLSDQDIAAAETAIR</sequence>
<reference evidence="2 3" key="1">
    <citation type="submission" date="2019-02" db="EMBL/GenBank/DDBJ databases">
        <title>Deep-cultivation of Planctomycetes and their phenomic and genomic characterization uncovers novel biology.</title>
        <authorList>
            <person name="Wiegand S."/>
            <person name="Jogler M."/>
            <person name="Boedeker C."/>
            <person name="Pinto D."/>
            <person name="Vollmers J."/>
            <person name="Rivas-Marin E."/>
            <person name="Kohn T."/>
            <person name="Peeters S.H."/>
            <person name="Heuer A."/>
            <person name="Rast P."/>
            <person name="Oberbeckmann S."/>
            <person name="Bunk B."/>
            <person name="Jeske O."/>
            <person name="Meyerdierks A."/>
            <person name="Storesund J.E."/>
            <person name="Kallscheuer N."/>
            <person name="Luecker S."/>
            <person name="Lage O.M."/>
            <person name="Pohl T."/>
            <person name="Merkel B.J."/>
            <person name="Hornburger P."/>
            <person name="Mueller R.-W."/>
            <person name="Bruemmer F."/>
            <person name="Labrenz M."/>
            <person name="Spormann A.M."/>
            <person name="Op Den Camp H."/>
            <person name="Overmann J."/>
            <person name="Amann R."/>
            <person name="Jetten M.S.M."/>
            <person name="Mascher T."/>
            <person name="Medema M.H."/>
            <person name="Devos D.P."/>
            <person name="Kaster A.-K."/>
            <person name="Ovreas L."/>
            <person name="Rohde M."/>
            <person name="Galperin M.Y."/>
            <person name="Jogler C."/>
        </authorList>
    </citation>
    <scope>NUCLEOTIDE SEQUENCE [LARGE SCALE GENOMIC DNA]</scope>
    <source>
        <strain evidence="2 3">CA85</strain>
    </source>
</reference>
<evidence type="ECO:0000256" key="1">
    <source>
        <dbReference type="SAM" id="Phobius"/>
    </source>
</evidence>
<comment type="caution">
    <text evidence="2">The sequence shown here is derived from an EMBL/GenBank/DDBJ whole genome shotgun (WGS) entry which is preliminary data.</text>
</comment>
<protein>
    <submittedName>
        <fullName evidence="2">Uncharacterized protein</fullName>
    </submittedName>
</protein>
<dbReference type="OrthoDB" id="246496at2"/>
<dbReference type="AlphaFoldDB" id="A0A5C5XTU7"/>
<dbReference type="RefSeq" id="WP_146391489.1">
    <property type="nucleotide sequence ID" value="NZ_SJPK01000005.1"/>
</dbReference>
<dbReference type="EMBL" id="SJPK01000005">
    <property type="protein sequence ID" value="TWT66360.1"/>
    <property type="molecule type" value="Genomic_DNA"/>
</dbReference>
<gene>
    <name evidence="2" type="ORF">CA85_24540</name>
</gene>
<accession>A0A5C5XTU7</accession>
<dbReference type="Proteomes" id="UP000318053">
    <property type="component" value="Unassembled WGS sequence"/>
</dbReference>